<accession>A0A9Q0WAE9</accession>
<protein>
    <submittedName>
        <fullName evidence="1">Uncharacterized protein</fullName>
    </submittedName>
</protein>
<gene>
    <name evidence="1" type="ORF">OIU79_024194</name>
</gene>
<dbReference type="EMBL" id="JAPFFK010000005">
    <property type="protein sequence ID" value="KAJ6763592.1"/>
    <property type="molecule type" value="Genomic_DNA"/>
</dbReference>
<reference evidence="1" key="1">
    <citation type="submission" date="2022-11" db="EMBL/GenBank/DDBJ databases">
        <authorList>
            <person name="Hyden B.L."/>
            <person name="Feng K."/>
            <person name="Yates T."/>
            <person name="Jawdy S."/>
            <person name="Smart L.B."/>
            <person name="Muchero W."/>
        </authorList>
    </citation>
    <scope>NUCLEOTIDE SEQUENCE</scope>
    <source>
        <tissue evidence="1">Shoot tip</tissue>
    </source>
</reference>
<dbReference type="AlphaFoldDB" id="A0A9Q0WAE9"/>
<evidence type="ECO:0000313" key="2">
    <source>
        <dbReference type="Proteomes" id="UP001151532"/>
    </source>
</evidence>
<proteinExistence type="predicted"/>
<comment type="caution">
    <text evidence="1">The sequence shown here is derived from an EMBL/GenBank/DDBJ whole genome shotgun (WGS) entry which is preliminary data.</text>
</comment>
<evidence type="ECO:0000313" key="1">
    <source>
        <dbReference type="EMBL" id="KAJ6763592.1"/>
    </source>
</evidence>
<reference evidence="1" key="2">
    <citation type="journal article" date="2023" name="Int. J. Mol. Sci.">
        <title>De Novo Assembly and Annotation of 11 Diverse Shrub Willow (Salix) Genomes Reveals Novel Gene Organization in Sex-Linked Regions.</title>
        <authorList>
            <person name="Hyden B."/>
            <person name="Feng K."/>
            <person name="Yates T.B."/>
            <person name="Jawdy S."/>
            <person name="Cereghino C."/>
            <person name="Smart L.B."/>
            <person name="Muchero W."/>
        </authorList>
    </citation>
    <scope>NUCLEOTIDE SEQUENCE</scope>
    <source>
        <tissue evidence="1">Shoot tip</tissue>
    </source>
</reference>
<organism evidence="1 2">
    <name type="scientific">Salix purpurea</name>
    <name type="common">Purple osier willow</name>
    <dbReference type="NCBI Taxonomy" id="77065"/>
    <lineage>
        <taxon>Eukaryota</taxon>
        <taxon>Viridiplantae</taxon>
        <taxon>Streptophyta</taxon>
        <taxon>Embryophyta</taxon>
        <taxon>Tracheophyta</taxon>
        <taxon>Spermatophyta</taxon>
        <taxon>Magnoliopsida</taxon>
        <taxon>eudicotyledons</taxon>
        <taxon>Gunneridae</taxon>
        <taxon>Pentapetalae</taxon>
        <taxon>rosids</taxon>
        <taxon>fabids</taxon>
        <taxon>Malpighiales</taxon>
        <taxon>Salicaceae</taxon>
        <taxon>Saliceae</taxon>
        <taxon>Salix</taxon>
    </lineage>
</organism>
<keyword evidence="2" id="KW-1185">Reference proteome</keyword>
<name>A0A9Q0WAE9_SALPP</name>
<sequence>MSQVRNIGVVFTTPNSLPGEGTSQSTSVDGILPLNSRLYSENAESLLFFSGTGSDAGVGSSGVANRAPPINQLGNLSCTTIGVEELICLQ</sequence>
<dbReference type="Proteomes" id="UP001151532">
    <property type="component" value="Chromosome 13"/>
</dbReference>